<dbReference type="PANTHER" id="PTHR30086:SF20">
    <property type="entry name" value="ARGININE EXPORTER PROTEIN ARGO-RELATED"/>
    <property type="match status" value="1"/>
</dbReference>
<reference evidence="7 8" key="1">
    <citation type="submission" date="2018-08" db="EMBL/GenBank/DDBJ databases">
        <title>A genome reference for cultivated species of the human gut microbiota.</title>
        <authorList>
            <person name="Zou Y."/>
            <person name="Xue W."/>
            <person name="Luo G."/>
        </authorList>
    </citation>
    <scope>NUCLEOTIDE SEQUENCE [LARGE SCALE GENOMIC DNA]</scope>
    <source>
        <strain evidence="7 8">AM07-24</strain>
    </source>
</reference>
<accession>A0A415DXA0</accession>
<dbReference type="STRING" id="1776384.GCA_900086585_00233"/>
<evidence type="ECO:0000313" key="7">
    <source>
        <dbReference type="EMBL" id="RHJ85224.1"/>
    </source>
</evidence>
<organism evidence="7 8">
    <name type="scientific">Emergencia timonensis</name>
    <dbReference type="NCBI Taxonomy" id="1776384"/>
    <lineage>
        <taxon>Bacteria</taxon>
        <taxon>Bacillati</taxon>
        <taxon>Bacillota</taxon>
        <taxon>Clostridia</taxon>
        <taxon>Peptostreptococcales</taxon>
        <taxon>Anaerovoracaceae</taxon>
        <taxon>Emergencia</taxon>
    </lineage>
</organism>
<dbReference type="Pfam" id="PF01810">
    <property type="entry name" value="LysE"/>
    <property type="match status" value="1"/>
</dbReference>
<dbReference type="RefSeq" id="WP_118336368.1">
    <property type="nucleotide sequence ID" value="NZ_AP025567.1"/>
</dbReference>
<evidence type="ECO:0000256" key="1">
    <source>
        <dbReference type="ARBA" id="ARBA00004651"/>
    </source>
</evidence>
<feature type="transmembrane region" description="Helical" evidence="6">
    <location>
        <begin position="136"/>
        <end position="159"/>
    </location>
</feature>
<feature type="transmembrane region" description="Helical" evidence="6">
    <location>
        <begin position="109"/>
        <end position="130"/>
    </location>
</feature>
<evidence type="ECO:0000256" key="4">
    <source>
        <dbReference type="ARBA" id="ARBA00022989"/>
    </source>
</evidence>
<keyword evidence="4 6" id="KW-1133">Transmembrane helix</keyword>
<feature type="transmembrane region" description="Helical" evidence="6">
    <location>
        <begin position="171"/>
        <end position="192"/>
    </location>
</feature>
<dbReference type="GO" id="GO:0005886">
    <property type="term" value="C:plasma membrane"/>
    <property type="evidence" value="ECO:0007669"/>
    <property type="project" value="UniProtKB-SubCell"/>
</dbReference>
<evidence type="ECO:0000256" key="3">
    <source>
        <dbReference type="ARBA" id="ARBA00022692"/>
    </source>
</evidence>
<comment type="subcellular location">
    <subcellularLocation>
        <location evidence="1">Cell membrane</location>
        <topology evidence="1">Multi-pass membrane protein</topology>
    </subcellularLocation>
</comment>
<dbReference type="GO" id="GO:0033228">
    <property type="term" value="P:cysteine export across plasma membrane"/>
    <property type="evidence" value="ECO:0007669"/>
    <property type="project" value="TreeGrafter"/>
</dbReference>
<comment type="caution">
    <text evidence="7">The sequence shown here is derived from an EMBL/GenBank/DDBJ whole genome shotgun (WGS) entry which is preliminary data.</text>
</comment>
<keyword evidence="8" id="KW-1185">Reference proteome</keyword>
<dbReference type="Proteomes" id="UP000284841">
    <property type="component" value="Unassembled WGS sequence"/>
</dbReference>
<protein>
    <submittedName>
        <fullName evidence="7">Cysteine transporter</fullName>
    </submittedName>
</protein>
<dbReference type="InterPro" id="IPR001123">
    <property type="entry name" value="LeuE-type"/>
</dbReference>
<evidence type="ECO:0000256" key="6">
    <source>
        <dbReference type="SAM" id="Phobius"/>
    </source>
</evidence>
<gene>
    <name evidence="7" type="ORF">DW099_16130</name>
</gene>
<feature type="transmembrane region" description="Helical" evidence="6">
    <location>
        <begin position="69"/>
        <end position="89"/>
    </location>
</feature>
<evidence type="ECO:0000256" key="2">
    <source>
        <dbReference type="ARBA" id="ARBA00022475"/>
    </source>
</evidence>
<feature type="transmembrane region" description="Helical" evidence="6">
    <location>
        <begin position="40"/>
        <end position="63"/>
    </location>
</feature>
<keyword evidence="2" id="KW-1003">Cell membrane</keyword>
<sequence length="194" mass="20975">MNILLSFAPYAFVTAYTPGPNNILALNTTSNYGWSSGRKLILGIGTGFICVMLVCAVGCFWIAKYISGIVSVMKYVGAAYILWLAFHVAKSRPDEGEQKEAGGFVKGMVLQFVNVKIILAAITTYTGYVIPVDDSLEALLASAVFLTLAGVSGTLVWAAAGSLLQRFLKKYYRPFNICMALLLVECAVKLFFVG</sequence>
<dbReference type="OrthoDB" id="198428at2"/>
<dbReference type="EMBL" id="QRMS01000005">
    <property type="protein sequence ID" value="RHJ85224.1"/>
    <property type="molecule type" value="Genomic_DNA"/>
</dbReference>
<dbReference type="GO" id="GO:0015171">
    <property type="term" value="F:amino acid transmembrane transporter activity"/>
    <property type="evidence" value="ECO:0007669"/>
    <property type="project" value="TreeGrafter"/>
</dbReference>
<dbReference type="AlphaFoldDB" id="A0A415DXA0"/>
<dbReference type="PANTHER" id="PTHR30086">
    <property type="entry name" value="ARGININE EXPORTER PROTEIN ARGO"/>
    <property type="match status" value="1"/>
</dbReference>
<evidence type="ECO:0000313" key="8">
    <source>
        <dbReference type="Proteomes" id="UP000284841"/>
    </source>
</evidence>
<keyword evidence="3 6" id="KW-0812">Transmembrane</keyword>
<evidence type="ECO:0000256" key="5">
    <source>
        <dbReference type="ARBA" id="ARBA00023136"/>
    </source>
</evidence>
<name>A0A415DXA0_9FIRM</name>
<proteinExistence type="predicted"/>
<keyword evidence="5 6" id="KW-0472">Membrane</keyword>